<feature type="signal peptide" evidence="2">
    <location>
        <begin position="1"/>
        <end position="31"/>
    </location>
</feature>
<feature type="compositionally biased region" description="Low complexity" evidence="1">
    <location>
        <begin position="38"/>
        <end position="53"/>
    </location>
</feature>
<evidence type="ECO:0000256" key="2">
    <source>
        <dbReference type="SAM" id="SignalP"/>
    </source>
</evidence>
<name>A0ABT2H6F3_9MICO</name>
<protein>
    <recommendedName>
        <fullName evidence="5">MSP domain-containing protein</fullName>
    </recommendedName>
</protein>
<sequence length="149" mass="14831">MQHSTTRVLSVFAIVGAAVLGLTACSSGSGADSGSGGSTTTSPSATSEPSNSALPPVIVELSDIDGTTVEVPLDNVVDLVVADGDDVMAWTAKLSDESVAEFIPGKDDGSAQFNPGIKPLAEGTTDVVMSNPTTDASVSFTVTVTAAAK</sequence>
<evidence type="ECO:0000256" key="1">
    <source>
        <dbReference type="SAM" id="MobiDB-lite"/>
    </source>
</evidence>
<dbReference type="Proteomes" id="UP001165586">
    <property type="component" value="Unassembled WGS sequence"/>
</dbReference>
<evidence type="ECO:0000313" key="4">
    <source>
        <dbReference type="Proteomes" id="UP001165586"/>
    </source>
</evidence>
<feature type="chain" id="PRO_5047136983" description="MSP domain-containing protein" evidence="2">
    <location>
        <begin position="32"/>
        <end position="149"/>
    </location>
</feature>
<reference evidence="3" key="1">
    <citation type="submission" date="2022-08" db="EMBL/GenBank/DDBJ databases">
        <authorList>
            <person name="Deng Y."/>
            <person name="Han X.-F."/>
            <person name="Zhang Y.-Q."/>
        </authorList>
    </citation>
    <scope>NUCLEOTIDE SEQUENCE</scope>
    <source>
        <strain evidence="3">CPCC 203386</strain>
    </source>
</reference>
<organism evidence="3 4">
    <name type="scientific">Herbiconiux daphne</name>
    <dbReference type="NCBI Taxonomy" id="2970914"/>
    <lineage>
        <taxon>Bacteria</taxon>
        <taxon>Bacillati</taxon>
        <taxon>Actinomycetota</taxon>
        <taxon>Actinomycetes</taxon>
        <taxon>Micrococcales</taxon>
        <taxon>Microbacteriaceae</taxon>
        <taxon>Herbiconiux</taxon>
    </lineage>
</organism>
<feature type="region of interest" description="Disordered" evidence="1">
    <location>
        <begin position="28"/>
        <end position="56"/>
    </location>
</feature>
<evidence type="ECO:0008006" key="5">
    <source>
        <dbReference type="Google" id="ProtNLM"/>
    </source>
</evidence>
<gene>
    <name evidence="3" type="ORF">N1032_17465</name>
</gene>
<dbReference type="PROSITE" id="PS51257">
    <property type="entry name" value="PROKAR_LIPOPROTEIN"/>
    <property type="match status" value="1"/>
</dbReference>
<keyword evidence="2" id="KW-0732">Signal</keyword>
<accession>A0ABT2H6F3</accession>
<keyword evidence="4" id="KW-1185">Reference proteome</keyword>
<evidence type="ECO:0000313" key="3">
    <source>
        <dbReference type="EMBL" id="MCS5735535.1"/>
    </source>
</evidence>
<dbReference type="EMBL" id="JANLCJ010000007">
    <property type="protein sequence ID" value="MCS5735535.1"/>
    <property type="molecule type" value="Genomic_DNA"/>
</dbReference>
<proteinExistence type="predicted"/>
<comment type="caution">
    <text evidence="3">The sequence shown here is derived from an EMBL/GenBank/DDBJ whole genome shotgun (WGS) entry which is preliminary data.</text>
</comment>
<dbReference type="RefSeq" id="WP_259540479.1">
    <property type="nucleotide sequence ID" value="NZ_JANLCJ010000007.1"/>
</dbReference>